<proteinExistence type="predicted"/>
<dbReference type="SUPFAM" id="SSF51322">
    <property type="entry name" value="Cyanovirin-N"/>
    <property type="match status" value="1"/>
</dbReference>
<sequence length="150" mass="15967">MAASKAFTASAGLLLLLVTISCFAQVEGKTCGGFSRECILPNVTASGVLTALCEDDMSNLGTTSIDLNAHIGASTAGNLVPNSSGFAKKCKNILIFQLQDSTNSLFELEAICKTKTGSKKSTLLIDRYLKDVNGRLVWDSCTRRRSLLQA</sequence>
<evidence type="ECO:0000313" key="3">
    <source>
        <dbReference type="EMBL" id="KAL3680825.1"/>
    </source>
</evidence>
<dbReference type="PROSITE" id="PS51257">
    <property type="entry name" value="PROKAR_LIPOPROTEIN"/>
    <property type="match status" value="1"/>
</dbReference>
<dbReference type="EMBL" id="JBJQOH010000007">
    <property type="protein sequence ID" value="KAL3680825.1"/>
    <property type="molecule type" value="Genomic_DNA"/>
</dbReference>
<feature type="chain" id="PRO_5044831193" description="Cyanovirin-N domain-containing protein" evidence="1">
    <location>
        <begin position="29"/>
        <end position="150"/>
    </location>
</feature>
<dbReference type="InterPro" id="IPR036673">
    <property type="entry name" value="Cyanovirin-N_sf"/>
</dbReference>
<reference evidence="3 4" key="1">
    <citation type="submission" date="2024-09" db="EMBL/GenBank/DDBJ databases">
        <title>Chromosome-scale assembly of Riccia sorocarpa.</title>
        <authorList>
            <person name="Paukszto L."/>
        </authorList>
    </citation>
    <scope>NUCLEOTIDE SEQUENCE [LARGE SCALE GENOMIC DNA]</scope>
    <source>
        <strain evidence="3">LP-2024</strain>
        <tissue evidence="3">Aerial parts of the thallus</tissue>
    </source>
</reference>
<dbReference type="InterPro" id="IPR011058">
    <property type="entry name" value="Cyanovirin-N"/>
</dbReference>
<gene>
    <name evidence="3" type="ORF">R1sor_023781</name>
</gene>
<evidence type="ECO:0000313" key="4">
    <source>
        <dbReference type="Proteomes" id="UP001633002"/>
    </source>
</evidence>
<organism evidence="3 4">
    <name type="scientific">Riccia sorocarpa</name>
    <dbReference type="NCBI Taxonomy" id="122646"/>
    <lineage>
        <taxon>Eukaryota</taxon>
        <taxon>Viridiplantae</taxon>
        <taxon>Streptophyta</taxon>
        <taxon>Embryophyta</taxon>
        <taxon>Marchantiophyta</taxon>
        <taxon>Marchantiopsida</taxon>
        <taxon>Marchantiidae</taxon>
        <taxon>Marchantiales</taxon>
        <taxon>Ricciaceae</taxon>
        <taxon>Riccia</taxon>
    </lineage>
</organism>
<feature type="signal peptide" evidence="1">
    <location>
        <begin position="1"/>
        <end position="28"/>
    </location>
</feature>
<feature type="domain" description="Cyanovirin-N" evidence="2">
    <location>
        <begin position="34"/>
        <end position="96"/>
    </location>
</feature>
<evidence type="ECO:0000259" key="2">
    <source>
        <dbReference type="Pfam" id="PF08881"/>
    </source>
</evidence>
<name>A0ABD3GRV1_9MARC</name>
<comment type="caution">
    <text evidence="3">The sequence shown here is derived from an EMBL/GenBank/DDBJ whole genome shotgun (WGS) entry which is preliminary data.</text>
</comment>
<dbReference type="Pfam" id="PF08881">
    <property type="entry name" value="CVNH"/>
    <property type="match status" value="1"/>
</dbReference>
<evidence type="ECO:0000256" key="1">
    <source>
        <dbReference type="SAM" id="SignalP"/>
    </source>
</evidence>
<dbReference type="AlphaFoldDB" id="A0ABD3GRV1"/>
<keyword evidence="1" id="KW-0732">Signal</keyword>
<keyword evidence="4" id="KW-1185">Reference proteome</keyword>
<dbReference type="Gene3D" id="2.30.60.10">
    <property type="entry name" value="Cyanovirin-N"/>
    <property type="match status" value="1"/>
</dbReference>
<dbReference type="Proteomes" id="UP001633002">
    <property type="component" value="Unassembled WGS sequence"/>
</dbReference>
<protein>
    <recommendedName>
        <fullName evidence="2">Cyanovirin-N domain-containing protein</fullName>
    </recommendedName>
</protein>
<accession>A0ABD3GRV1</accession>